<sequence length="416" mass="44729">MARVTSGRRAEWSGGAGPFPLECDECARTYRPVPHPRSPHVTVTPAEAATRAAQLLARPATINGLTVPNRIAMAPMTRMFSPGGVPGEDVVSYYSRRAAAGVGLIVTEGTYVGHDSAGQSDRVPRFHGEEQLAGWAKVAEAVHAAGGTIVPQLWHIGMVRKAGEQPFPDAPAVGPSGLRIGEDEPTGRAMTQRDLDDVIGAFAESAAAAERIGFDGVEIHGAHGYLVDQFLWSGTNRRTDAYGGDPVARTRFAAEIVAAVRETVSADFPVIFRYSQWKQEAYDARLAETPEELEAILTPLASAGVDAFHASTRRYWLPEFEDSDLNLAGWTKKLTGKAAITVGSVGLDGDFNRAFQGEGAPVGSLDNLLDRLERDEFDLVAVGRALLHDPRWAQKVLDGRFDELAPYDAASLKTLS</sequence>
<dbReference type="GO" id="GO:0010181">
    <property type="term" value="F:FMN binding"/>
    <property type="evidence" value="ECO:0007669"/>
    <property type="project" value="InterPro"/>
</dbReference>
<evidence type="ECO:0000259" key="6">
    <source>
        <dbReference type="Pfam" id="PF00724"/>
    </source>
</evidence>
<dbReference type="GO" id="GO:0003959">
    <property type="term" value="F:NADPH dehydrogenase activity"/>
    <property type="evidence" value="ECO:0007669"/>
    <property type="project" value="InterPro"/>
</dbReference>
<evidence type="ECO:0000313" key="8">
    <source>
        <dbReference type="Proteomes" id="UP000014062"/>
    </source>
</evidence>
<reference evidence="8" key="1">
    <citation type="journal article" date="2013" name="Genome Biol. Evol.">
        <title>The genome sequence of Streptomyces lividans 66 reveals a novel tRNA-dependent peptide biosynthetic system within a metal-related genomic island.</title>
        <authorList>
            <person name="Cruz-Morales P."/>
            <person name="Vijgenboom E."/>
            <person name="Iruegas-Bocardo F."/>
            <person name="Girard G."/>
            <person name="Yanez-Guerra L.A."/>
            <person name="Ramos-Aboites H.E."/>
            <person name="Pernodet J.L."/>
            <person name="Anne J."/>
            <person name="van Wezel G.P."/>
            <person name="Barona-Gomez F."/>
        </authorList>
    </citation>
    <scope>NUCLEOTIDE SEQUENCE [LARGE SCALE GENOMIC DNA]</scope>
    <source>
        <strain evidence="8">1326</strain>
    </source>
</reference>
<dbReference type="InterPro" id="IPR013785">
    <property type="entry name" value="Aldolase_TIM"/>
</dbReference>
<dbReference type="FunFam" id="3.20.20.70:FF:000262">
    <property type="entry name" value="NADH:flavin oxidoreductase"/>
    <property type="match status" value="1"/>
</dbReference>
<dbReference type="EMBL" id="CM001889">
    <property type="protein sequence ID" value="EOY49243.1"/>
    <property type="molecule type" value="Genomic_DNA"/>
</dbReference>
<dbReference type="EC" id="1.3.1.34" evidence="7"/>
<dbReference type="GO" id="GO:0050661">
    <property type="term" value="F:NADP binding"/>
    <property type="evidence" value="ECO:0007669"/>
    <property type="project" value="InterPro"/>
</dbReference>
<accession>A0A7U9HC39</accession>
<dbReference type="GO" id="GO:0008670">
    <property type="term" value="F:2,4-dienoyl-CoA reductase (NADPH) activity"/>
    <property type="evidence" value="ECO:0007669"/>
    <property type="project" value="UniProtKB-EC"/>
</dbReference>
<dbReference type="InterPro" id="IPR001155">
    <property type="entry name" value="OxRdtase_FMN_N"/>
</dbReference>
<evidence type="ECO:0000313" key="7">
    <source>
        <dbReference type="EMBL" id="EOY49243.1"/>
    </source>
</evidence>
<dbReference type="CDD" id="cd04747">
    <property type="entry name" value="OYE_like_5_FMN"/>
    <property type="match status" value="1"/>
</dbReference>
<feature type="domain" description="NADH:flavin oxidoreductase/NADH oxidase N-terminal" evidence="6">
    <location>
        <begin position="58"/>
        <end position="402"/>
    </location>
</feature>
<organism evidence="7 8">
    <name type="scientific">Streptomyces lividans 1326</name>
    <dbReference type="NCBI Taxonomy" id="1200984"/>
    <lineage>
        <taxon>Bacteria</taxon>
        <taxon>Bacillati</taxon>
        <taxon>Actinomycetota</taxon>
        <taxon>Actinomycetes</taxon>
        <taxon>Kitasatosporales</taxon>
        <taxon>Streptomycetaceae</taxon>
        <taxon>Streptomyces</taxon>
    </lineage>
</organism>
<keyword evidence="3" id="KW-0288">FMN</keyword>
<comment type="cofactor">
    <cofactor evidence="1">
        <name>FMN</name>
        <dbReference type="ChEBI" id="CHEBI:58210"/>
    </cofactor>
</comment>
<keyword evidence="2" id="KW-0285">Flavoprotein</keyword>
<dbReference type="SUPFAM" id="SSF51395">
    <property type="entry name" value="FMN-linked oxidoreductases"/>
    <property type="match status" value="1"/>
</dbReference>
<dbReference type="InterPro" id="IPR044152">
    <property type="entry name" value="YqjM-like"/>
</dbReference>
<dbReference type="Pfam" id="PF00724">
    <property type="entry name" value="Oxidored_FMN"/>
    <property type="match status" value="1"/>
</dbReference>
<name>A0A7U9HC39_STRLI</name>
<dbReference type="PANTHER" id="PTHR43303:SF4">
    <property type="entry name" value="NADPH DEHYDROGENASE C23G7.10C-RELATED"/>
    <property type="match status" value="1"/>
</dbReference>
<dbReference type="Gene3D" id="3.20.20.70">
    <property type="entry name" value="Aldolase class I"/>
    <property type="match status" value="1"/>
</dbReference>
<evidence type="ECO:0000256" key="2">
    <source>
        <dbReference type="ARBA" id="ARBA00022630"/>
    </source>
</evidence>
<dbReference type="AlphaFoldDB" id="A0A7U9HC39"/>
<gene>
    <name evidence="7" type="ORF">SLI_4534</name>
</gene>
<evidence type="ECO:0000256" key="1">
    <source>
        <dbReference type="ARBA" id="ARBA00001917"/>
    </source>
</evidence>
<dbReference type="Proteomes" id="UP000014062">
    <property type="component" value="Chromosome"/>
</dbReference>
<dbReference type="PANTHER" id="PTHR43303">
    <property type="entry name" value="NADPH DEHYDROGENASE C23G7.10C-RELATED"/>
    <property type="match status" value="1"/>
</dbReference>
<evidence type="ECO:0000256" key="5">
    <source>
        <dbReference type="ARBA" id="ARBA00023002"/>
    </source>
</evidence>
<proteinExistence type="predicted"/>
<evidence type="ECO:0000256" key="3">
    <source>
        <dbReference type="ARBA" id="ARBA00022643"/>
    </source>
</evidence>
<keyword evidence="5 7" id="KW-0560">Oxidoreductase</keyword>
<keyword evidence="4" id="KW-0521">NADP</keyword>
<protein>
    <submittedName>
        <fullName evidence="7">2,4-dienoyl-CoA reductase (NADPH)</fullName>
        <ecNumber evidence="7">1.3.1.34</ecNumber>
    </submittedName>
</protein>
<evidence type="ECO:0000256" key="4">
    <source>
        <dbReference type="ARBA" id="ARBA00022857"/>
    </source>
</evidence>